<dbReference type="HAMAP" id="MF_03187">
    <property type="entry name" value="Methyltr_EFM5"/>
    <property type="match status" value="1"/>
</dbReference>
<dbReference type="GO" id="GO:0003676">
    <property type="term" value="F:nucleic acid binding"/>
    <property type="evidence" value="ECO:0007669"/>
    <property type="project" value="InterPro"/>
</dbReference>
<dbReference type="InterPro" id="IPR041370">
    <property type="entry name" value="Mlase_EEF1AKMT1/ZCCHC4"/>
</dbReference>
<sequence>MINDDNDDQPQLSAETLKALQEWQQEQEQNNAANKPQEDWQLSQFWYNNETATRLMDEVRAILPEHGQCAFVACPTVWNLIRKEHPEIHSVLFEYDTRFSTGDNTFVEYDYNDNDRIEQNYAYLKHSFDVLIIDPPFLSRECFEKVSHLAKFIGKTTPICKNIICTGAIQEENIKEFFPGATRVTFQPRHERNLMNPFACFVDYETKTLNNE</sequence>
<dbReference type="EMBL" id="CAJNOM010000037">
    <property type="protein sequence ID" value="CAF0880371.1"/>
    <property type="molecule type" value="Genomic_DNA"/>
</dbReference>
<dbReference type="PANTHER" id="PTHR13200">
    <property type="entry name" value="EEF1A LYSINE METHYLTRANSFERASE 1"/>
    <property type="match status" value="1"/>
</dbReference>
<proteinExistence type="inferred from homology"/>
<dbReference type="GO" id="GO:0016279">
    <property type="term" value="F:protein-lysine N-methyltransferase activity"/>
    <property type="evidence" value="ECO:0007669"/>
    <property type="project" value="UniProtKB-UniRule"/>
</dbReference>
<dbReference type="InterPro" id="IPR002052">
    <property type="entry name" value="DNA_methylase_N6_adenine_CS"/>
</dbReference>
<dbReference type="AlphaFoldDB" id="A0A813Y8B5"/>
<keyword evidence="7" id="KW-1185">Reference proteome</keyword>
<evidence type="ECO:0000256" key="2">
    <source>
        <dbReference type="ARBA" id="ARBA00022490"/>
    </source>
</evidence>
<name>A0A813Y8B5_9BILA</name>
<keyword evidence="4 5" id="KW-0808">Transferase</keyword>
<dbReference type="Proteomes" id="UP000663832">
    <property type="component" value="Unassembled WGS sequence"/>
</dbReference>
<dbReference type="PANTHER" id="PTHR13200:SF0">
    <property type="entry name" value="EEF1A LYSINE METHYLTRANSFERASE 1"/>
    <property type="match status" value="1"/>
</dbReference>
<evidence type="ECO:0000256" key="4">
    <source>
        <dbReference type="ARBA" id="ARBA00022679"/>
    </source>
</evidence>
<gene>
    <name evidence="6" type="ORF">QVE165_LOCUS8381</name>
</gene>
<dbReference type="EC" id="2.1.1.-" evidence="5"/>
<dbReference type="InterPro" id="IPR019369">
    <property type="entry name" value="Efm5/EEF1AKMT1"/>
</dbReference>
<evidence type="ECO:0000256" key="3">
    <source>
        <dbReference type="ARBA" id="ARBA00022603"/>
    </source>
</evidence>
<comment type="caution">
    <text evidence="6">The sequence shown here is derived from an EMBL/GenBank/DDBJ whole genome shotgun (WGS) entry which is preliminary data.</text>
</comment>
<accession>A0A813Y8B5</accession>
<evidence type="ECO:0000256" key="1">
    <source>
        <dbReference type="ARBA" id="ARBA00004496"/>
    </source>
</evidence>
<dbReference type="PROSITE" id="PS00092">
    <property type="entry name" value="N6_MTASE"/>
    <property type="match status" value="1"/>
</dbReference>
<keyword evidence="3 5" id="KW-0489">Methyltransferase</keyword>
<organism evidence="6 7">
    <name type="scientific">Adineta steineri</name>
    <dbReference type="NCBI Taxonomy" id="433720"/>
    <lineage>
        <taxon>Eukaryota</taxon>
        <taxon>Metazoa</taxon>
        <taxon>Spiralia</taxon>
        <taxon>Gnathifera</taxon>
        <taxon>Rotifera</taxon>
        <taxon>Eurotatoria</taxon>
        <taxon>Bdelloidea</taxon>
        <taxon>Adinetida</taxon>
        <taxon>Adinetidae</taxon>
        <taxon>Adineta</taxon>
    </lineage>
</organism>
<dbReference type="OrthoDB" id="206354at2759"/>
<protein>
    <recommendedName>
        <fullName evidence="5">Protein-lysine N-methyltransferase QVE165_LOCUS8381</fullName>
        <ecNumber evidence="5">2.1.1.-</ecNumber>
    </recommendedName>
</protein>
<keyword evidence="2 5" id="KW-0963">Cytoplasm</keyword>
<comment type="similarity">
    <text evidence="5">Belongs to the class I-like SAM-binding methyltransferase superfamily. EFM5 family.</text>
</comment>
<evidence type="ECO:0000313" key="6">
    <source>
        <dbReference type="EMBL" id="CAF0880371.1"/>
    </source>
</evidence>
<comment type="subcellular location">
    <subcellularLocation>
        <location evidence="1 5">Cytoplasm</location>
    </subcellularLocation>
</comment>
<dbReference type="Pfam" id="PF10237">
    <property type="entry name" value="N6-adenineMlase"/>
    <property type="match status" value="1"/>
</dbReference>
<comment type="function">
    <text evidence="5">S-adenosyl-L-methionine-dependent protein-lysine N-methyltransferase that methylates elongation factor 1-alpha.</text>
</comment>
<dbReference type="GO" id="GO:0032259">
    <property type="term" value="P:methylation"/>
    <property type="evidence" value="ECO:0007669"/>
    <property type="project" value="UniProtKB-KW"/>
</dbReference>
<reference evidence="6" key="1">
    <citation type="submission" date="2021-02" db="EMBL/GenBank/DDBJ databases">
        <authorList>
            <person name="Nowell W R."/>
        </authorList>
    </citation>
    <scope>NUCLEOTIDE SEQUENCE</scope>
</reference>
<evidence type="ECO:0000313" key="7">
    <source>
        <dbReference type="Proteomes" id="UP000663832"/>
    </source>
</evidence>
<dbReference type="GO" id="GO:0005737">
    <property type="term" value="C:cytoplasm"/>
    <property type="evidence" value="ECO:0007669"/>
    <property type="project" value="UniProtKB-SubCell"/>
</dbReference>
<evidence type="ECO:0000256" key="5">
    <source>
        <dbReference type="HAMAP-Rule" id="MF_03187"/>
    </source>
</evidence>